<dbReference type="OrthoDB" id="6225685at2"/>
<dbReference type="NCBIfam" id="TIGR04183">
    <property type="entry name" value="Por_Secre_tail"/>
    <property type="match status" value="1"/>
</dbReference>
<dbReference type="PANTHER" id="PTHR44103:SF1">
    <property type="entry name" value="PROPROTEIN CONVERTASE P"/>
    <property type="match status" value="1"/>
</dbReference>
<organism evidence="2 3">
    <name type="scientific">Mariniphaga anaerophila</name>
    <dbReference type="NCBI Taxonomy" id="1484053"/>
    <lineage>
        <taxon>Bacteria</taxon>
        <taxon>Pseudomonadati</taxon>
        <taxon>Bacteroidota</taxon>
        <taxon>Bacteroidia</taxon>
        <taxon>Marinilabiliales</taxon>
        <taxon>Prolixibacteraceae</taxon>
        <taxon>Mariniphaga</taxon>
    </lineage>
</organism>
<keyword evidence="1" id="KW-0732">Signal</keyword>
<dbReference type="SUPFAM" id="SSF69318">
    <property type="entry name" value="Integrin alpha N-terminal domain"/>
    <property type="match status" value="2"/>
</dbReference>
<evidence type="ECO:0000313" key="3">
    <source>
        <dbReference type="Proteomes" id="UP000184164"/>
    </source>
</evidence>
<proteinExistence type="predicted"/>
<dbReference type="RefSeq" id="WP_083570651.1">
    <property type="nucleotide sequence ID" value="NZ_FQUM01000003.1"/>
</dbReference>
<protein>
    <submittedName>
        <fullName evidence="2">Por secretion system C-terminal sorting domain-containing protein</fullName>
    </submittedName>
</protein>
<dbReference type="InterPro" id="IPR028994">
    <property type="entry name" value="Integrin_alpha_N"/>
</dbReference>
<keyword evidence="3" id="KW-1185">Reference proteome</keyword>
<dbReference type="Proteomes" id="UP000184164">
    <property type="component" value="Unassembled WGS sequence"/>
</dbReference>
<dbReference type="STRING" id="1484053.SAMN05444274_103444"/>
<dbReference type="InterPro" id="IPR026444">
    <property type="entry name" value="Secre_tail"/>
</dbReference>
<gene>
    <name evidence="2" type="ORF">SAMN05444274_103444</name>
</gene>
<dbReference type="AlphaFoldDB" id="A0A1M4YRW5"/>
<dbReference type="EMBL" id="FQUM01000003">
    <property type="protein sequence ID" value="SHF08451.1"/>
    <property type="molecule type" value="Genomic_DNA"/>
</dbReference>
<sequence length="911" mass="99346">MIKLTSAKTLSSSVKIIRNNSCTKVISRLKCNISLRLYITLGLLLPLTHISGQTFDAHLIMSFNSQGANDVALGDMDGDGDMDIVGAGAEAFVWFENDNGNYECHVIDNSATTASGALAPNIADMDGDGDMDILGLGWQSNTIQWYENDGKGNFSTRIIDNKLNYPMSTVAVDLDKDGDIDVLGSTYYSQVFIWYENNGEEDFQYHEIYAANNTAQSIAAGDIDGDGDEDIIGSTGSSLMWFENDGKQSFSATHNIKIGIYFALNGQNSIVDLDNDGDIDILCFCYSKDIFAWHENDGKGKFTYHIINDDANYSDGPRCISSGDIDKDGDIDVLGTVESGHFLWFINDGSQSFQPQFTDSKNNSLSAGAHGISAGDINNDGFVDIIGAAIYSNAYSLWLNDGTNSFSPLLLEKDAFNCYGIFDITSGDLDNDGDTDIIGAAGEAGRFVWFKNNGHGGFTPHIINAETSYSKNSRAVKAVDINGDGHLDVIGTGYWTGIFSWFENDGNGNFSPHSIDASKAADGSTGIDFADLDNDGDADVVGAAVIGDNFLWYENNGTGGFTKHVLNNNPEFADGAYNVFPVDLDGDGDIDILGSSRYPSLAFTWFKNDGQGNFTAHLIEKVTTGAVDLPDIKAADFDNDGDIDVVGTNRNPGDAFIWYKNDGQNNFTKNTVPGEMCRKVEVFDYDSDGKIDIIGNSSNGITWYKNNGNGKFTAFHLDEYSTGSKAIVLADIDGNCISDVVGVFGNALVWFNNLDFNPGNIYTGIEETNGLLTSQTNNATYQWIRCDKGNSEVSGAVNKSYNPSEPGEYAVRITLNGCTYTSDCYYFLNTSVHEQINRSPEILLYPNPSGGKFKIDSHKKPERIEIYTMTGQLVKCLDSKKLQEVELDRKGIFIVRIVLENNCYDNILVIN</sequence>
<dbReference type="Pfam" id="PF13517">
    <property type="entry name" value="FG-GAP_3"/>
    <property type="match status" value="6"/>
</dbReference>
<accession>A0A1M4YRW5</accession>
<reference evidence="2 3" key="1">
    <citation type="submission" date="2016-11" db="EMBL/GenBank/DDBJ databases">
        <authorList>
            <person name="Jaros S."/>
            <person name="Januszkiewicz K."/>
            <person name="Wedrychowicz H."/>
        </authorList>
    </citation>
    <scope>NUCLEOTIDE SEQUENCE [LARGE SCALE GENOMIC DNA]</scope>
    <source>
        <strain evidence="2 3">DSM 26910</strain>
    </source>
</reference>
<dbReference type="InterPro" id="IPR013517">
    <property type="entry name" value="FG-GAP"/>
</dbReference>
<dbReference type="PANTHER" id="PTHR44103">
    <property type="entry name" value="PROPROTEIN CONVERTASE P"/>
    <property type="match status" value="1"/>
</dbReference>
<dbReference type="Gene3D" id="2.130.10.130">
    <property type="entry name" value="Integrin alpha, N-terminal"/>
    <property type="match status" value="2"/>
</dbReference>
<evidence type="ECO:0000256" key="1">
    <source>
        <dbReference type="ARBA" id="ARBA00022729"/>
    </source>
</evidence>
<name>A0A1M4YRW5_9BACT</name>
<evidence type="ECO:0000313" key="2">
    <source>
        <dbReference type="EMBL" id="SHF08451.1"/>
    </source>
</evidence>